<keyword evidence="1" id="KW-0472">Membrane</keyword>
<dbReference type="AlphaFoldDB" id="A0A939C2I8"/>
<reference evidence="3" key="1">
    <citation type="submission" date="2021-01" db="EMBL/GenBank/DDBJ databases">
        <title>YIM 132084 draft genome.</title>
        <authorList>
            <person name="An D."/>
        </authorList>
    </citation>
    <scope>NUCLEOTIDE SEQUENCE</scope>
    <source>
        <strain evidence="3">YIM 132084</strain>
    </source>
</reference>
<comment type="caution">
    <text evidence="3">The sequence shown here is derived from an EMBL/GenBank/DDBJ whole genome shotgun (WGS) entry which is preliminary data.</text>
</comment>
<gene>
    <name evidence="3" type="ORF">JL106_13570</name>
</gene>
<evidence type="ECO:0000313" key="4">
    <source>
        <dbReference type="Proteomes" id="UP000663792"/>
    </source>
</evidence>
<keyword evidence="1" id="KW-1133">Transmembrane helix</keyword>
<evidence type="ECO:0000313" key="3">
    <source>
        <dbReference type="EMBL" id="MBM9468309.1"/>
    </source>
</evidence>
<feature type="transmembrane region" description="Helical" evidence="1">
    <location>
        <begin position="82"/>
        <end position="104"/>
    </location>
</feature>
<keyword evidence="1" id="KW-0812">Transmembrane</keyword>
<dbReference type="Pfam" id="PF20177">
    <property type="entry name" value="DUF6542"/>
    <property type="match status" value="1"/>
</dbReference>
<proteinExistence type="predicted"/>
<name>A0A939C2I8_9ACTN</name>
<protein>
    <recommendedName>
        <fullName evidence="2">DUF6542 domain-containing protein</fullName>
    </recommendedName>
</protein>
<dbReference type="InterPro" id="IPR046672">
    <property type="entry name" value="DUF6542"/>
</dbReference>
<sequence length="149" mass="15140">MSVHPPTARPVAAAASAVTTRPGIHWWVAVLVALVASLLGAAVDGMASGALGWGLQIGFVAGVVVAALLIRRDSLFTAMVQPPLVLVVAILVGSTVFAETGLYATALRVVAGFPTMLVGTAAAVVIGVIRIVAQPNRSSSRRLAPRDPA</sequence>
<feature type="transmembrane region" description="Helical" evidence="1">
    <location>
        <begin position="49"/>
        <end position="70"/>
    </location>
</feature>
<dbReference type="Proteomes" id="UP000663792">
    <property type="component" value="Unassembled WGS sequence"/>
</dbReference>
<feature type="transmembrane region" description="Helical" evidence="1">
    <location>
        <begin position="110"/>
        <end position="133"/>
    </location>
</feature>
<accession>A0A939C2I8</accession>
<dbReference type="RefSeq" id="WP_205261239.1">
    <property type="nucleotide sequence ID" value="NZ_JAERWK010000016.1"/>
</dbReference>
<evidence type="ECO:0000259" key="2">
    <source>
        <dbReference type="Pfam" id="PF20177"/>
    </source>
</evidence>
<organism evidence="3 4">
    <name type="scientific">Nakamurella leprariae</name>
    <dbReference type="NCBI Taxonomy" id="2803911"/>
    <lineage>
        <taxon>Bacteria</taxon>
        <taxon>Bacillati</taxon>
        <taxon>Actinomycetota</taxon>
        <taxon>Actinomycetes</taxon>
        <taxon>Nakamurellales</taxon>
        <taxon>Nakamurellaceae</taxon>
        <taxon>Nakamurella</taxon>
    </lineage>
</organism>
<keyword evidence="4" id="KW-1185">Reference proteome</keyword>
<dbReference type="EMBL" id="JAERWK010000016">
    <property type="protein sequence ID" value="MBM9468309.1"/>
    <property type="molecule type" value="Genomic_DNA"/>
</dbReference>
<feature type="domain" description="DUF6542" evidence="2">
    <location>
        <begin position="23"/>
        <end position="134"/>
    </location>
</feature>
<feature type="transmembrane region" description="Helical" evidence="1">
    <location>
        <begin position="24"/>
        <end position="43"/>
    </location>
</feature>
<evidence type="ECO:0000256" key="1">
    <source>
        <dbReference type="SAM" id="Phobius"/>
    </source>
</evidence>